<keyword evidence="1" id="KW-1133">Transmembrane helix</keyword>
<feature type="transmembrane region" description="Helical" evidence="1">
    <location>
        <begin position="25"/>
        <end position="45"/>
    </location>
</feature>
<dbReference type="EMBL" id="JALNMH010000001">
    <property type="protein sequence ID" value="MCK7592264.1"/>
    <property type="molecule type" value="Genomic_DNA"/>
</dbReference>
<evidence type="ECO:0000313" key="2">
    <source>
        <dbReference type="EMBL" id="MCK7592264.1"/>
    </source>
</evidence>
<keyword evidence="3" id="KW-1185">Reference proteome</keyword>
<comment type="caution">
    <text evidence="2">The sequence shown here is derived from an EMBL/GenBank/DDBJ whole genome shotgun (WGS) entry which is preliminary data.</text>
</comment>
<keyword evidence="1" id="KW-0812">Transmembrane</keyword>
<feature type="transmembrane region" description="Helical" evidence="1">
    <location>
        <begin position="83"/>
        <end position="106"/>
    </location>
</feature>
<name>A0ABT0GCL1_9GAMM</name>
<gene>
    <name evidence="2" type="ORF">M0G41_01115</name>
</gene>
<feature type="transmembrane region" description="Helical" evidence="1">
    <location>
        <begin position="54"/>
        <end position="71"/>
    </location>
</feature>
<evidence type="ECO:0000256" key="1">
    <source>
        <dbReference type="SAM" id="Phobius"/>
    </source>
</evidence>
<proteinExistence type="predicted"/>
<keyword evidence="1" id="KW-0472">Membrane</keyword>
<dbReference type="RefSeq" id="WP_248204306.1">
    <property type="nucleotide sequence ID" value="NZ_JALNMH010000001.1"/>
</dbReference>
<sequence length="113" mass="12554">MPATATALHWAYRPLQLNLAERTVIALYALVPPLLLFSLAMLLPLPTHKAAESLLVLAPFAWTALVAYRYARPEALSAWRVPPFLLLHCLTLCLLFFLAMFAAIGIDRLLVEA</sequence>
<protein>
    <submittedName>
        <fullName evidence="2">Uncharacterized protein</fullName>
    </submittedName>
</protein>
<dbReference type="Proteomes" id="UP001431449">
    <property type="component" value="Unassembled WGS sequence"/>
</dbReference>
<evidence type="ECO:0000313" key="3">
    <source>
        <dbReference type="Proteomes" id="UP001431449"/>
    </source>
</evidence>
<reference evidence="2" key="1">
    <citation type="submission" date="2022-04" db="EMBL/GenBank/DDBJ databases">
        <title>Lysobacter sp. CAU 1642 isolated from sea sand.</title>
        <authorList>
            <person name="Kim W."/>
        </authorList>
    </citation>
    <scope>NUCLEOTIDE SEQUENCE</scope>
    <source>
        <strain evidence="2">CAU 1642</strain>
    </source>
</reference>
<accession>A0ABT0GCL1</accession>
<organism evidence="2 3">
    <name type="scientific">Pseudomarimonas salicorniae</name>
    <dbReference type="NCBI Taxonomy" id="2933270"/>
    <lineage>
        <taxon>Bacteria</taxon>
        <taxon>Pseudomonadati</taxon>
        <taxon>Pseudomonadota</taxon>
        <taxon>Gammaproteobacteria</taxon>
        <taxon>Lysobacterales</taxon>
        <taxon>Lysobacteraceae</taxon>
        <taxon>Pseudomarimonas</taxon>
    </lineage>
</organism>